<evidence type="ECO:0000313" key="2">
    <source>
        <dbReference type="EMBL" id="XBH01842.1"/>
    </source>
</evidence>
<gene>
    <name evidence="2" type="ORF">V5E97_26310</name>
</gene>
<dbReference type="AlphaFoldDB" id="A0AAU7C9L7"/>
<evidence type="ECO:0000256" key="1">
    <source>
        <dbReference type="SAM" id="MobiDB-lite"/>
    </source>
</evidence>
<dbReference type="RefSeq" id="WP_406694588.1">
    <property type="nucleotide sequence ID" value="NZ_CP155447.1"/>
</dbReference>
<proteinExistence type="predicted"/>
<accession>A0AAU7C9L7</accession>
<protein>
    <submittedName>
        <fullName evidence="2">Uncharacterized protein</fullName>
    </submittedName>
</protein>
<feature type="compositionally biased region" description="Basic and acidic residues" evidence="1">
    <location>
        <begin position="18"/>
        <end position="29"/>
    </location>
</feature>
<sequence>MLRLLGITPRRRARDRRFRPTDPRQERGGSLEGRSLAVPAFWMQGPGSLIPNLAQANSAGNAMSNGVLLAGLDQTQSGLAGATVTPTLDADIASVTFTDPMMGMTWTVPGAHLTMAGLASSTIVDFPNPGNGSGAGNIGNYTVSANAMATVNWTGQSTAGSPNIFGTLGANANWSRAYTLADDQFGTPGSQVTYTQAPVFLHETFDVACSPAGPNAGAIVLGAAGLNTGPGLQNGVPDGGLSVAVASLTGALGQPNVVFGGAAVPLTVNPITGNSGTGSLVLGNGSAVSVTWSPLSLHVSTSIPIAGLPTTTFGGVVVGPNWFVTGNAGVGVTTTAAAATSPGGGQTSMTSNYHGWFSNYPTTA</sequence>
<dbReference type="EMBL" id="CP155447">
    <property type="protein sequence ID" value="XBH01842.1"/>
    <property type="molecule type" value="Genomic_DNA"/>
</dbReference>
<feature type="region of interest" description="Disordered" evidence="1">
    <location>
        <begin position="1"/>
        <end position="32"/>
    </location>
</feature>
<name>A0AAU7C9L7_9BACT</name>
<reference evidence="2" key="1">
    <citation type="submission" date="2024-05" db="EMBL/GenBank/DDBJ databases">
        <title>Planctomycetes of the genus Singulisphaera possess chitinolytic capabilities.</title>
        <authorList>
            <person name="Ivanova A."/>
        </authorList>
    </citation>
    <scope>NUCLEOTIDE SEQUENCE</scope>
    <source>
        <strain evidence="2">Ch08T</strain>
    </source>
</reference>
<organism evidence="2">
    <name type="scientific">Singulisphaera sp. Ch08</name>
    <dbReference type="NCBI Taxonomy" id="3120278"/>
    <lineage>
        <taxon>Bacteria</taxon>
        <taxon>Pseudomonadati</taxon>
        <taxon>Planctomycetota</taxon>
        <taxon>Planctomycetia</taxon>
        <taxon>Isosphaerales</taxon>
        <taxon>Isosphaeraceae</taxon>
        <taxon>Singulisphaera</taxon>
    </lineage>
</organism>